<proteinExistence type="predicted"/>
<keyword evidence="2" id="KW-1185">Reference proteome</keyword>
<gene>
    <name evidence="1" type="ORF">PECAL_1P24770</name>
</gene>
<evidence type="ECO:0000313" key="2">
    <source>
        <dbReference type="Proteomes" id="UP000789595"/>
    </source>
</evidence>
<dbReference type="AlphaFoldDB" id="A0A8J2WSY1"/>
<name>A0A8J2WSY1_9STRA</name>
<accession>A0A8J2WSY1</accession>
<sequence length="126" mass="14418">LRWRLPTTRGCGALLAVAPRDGREPPFFDRRGRRRINCRRGQLELGRRRRAPPTRRLARDAALHERVRALVQRVAAVALDVLQREFPLPPRALGTVQVPTRLREVDVLVGPERAGRDVRRVRGIIT</sequence>
<reference evidence="1" key="1">
    <citation type="submission" date="2021-11" db="EMBL/GenBank/DDBJ databases">
        <authorList>
            <consortium name="Genoscope - CEA"/>
            <person name="William W."/>
        </authorList>
    </citation>
    <scope>NUCLEOTIDE SEQUENCE</scope>
</reference>
<comment type="caution">
    <text evidence="1">The sequence shown here is derived from an EMBL/GenBank/DDBJ whole genome shotgun (WGS) entry which is preliminary data.</text>
</comment>
<feature type="non-terminal residue" evidence="1">
    <location>
        <position position="1"/>
    </location>
</feature>
<evidence type="ECO:0000313" key="1">
    <source>
        <dbReference type="EMBL" id="CAH0366009.1"/>
    </source>
</evidence>
<dbReference type="EMBL" id="CAKKNE010000001">
    <property type="protein sequence ID" value="CAH0366009.1"/>
    <property type="molecule type" value="Genomic_DNA"/>
</dbReference>
<organism evidence="1 2">
    <name type="scientific">Pelagomonas calceolata</name>
    <dbReference type="NCBI Taxonomy" id="35677"/>
    <lineage>
        <taxon>Eukaryota</taxon>
        <taxon>Sar</taxon>
        <taxon>Stramenopiles</taxon>
        <taxon>Ochrophyta</taxon>
        <taxon>Pelagophyceae</taxon>
        <taxon>Pelagomonadales</taxon>
        <taxon>Pelagomonadaceae</taxon>
        <taxon>Pelagomonas</taxon>
    </lineage>
</organism>
<protein>
    <submittedName>
        <fullName evidence="1">Uncharacterized protein</fullName>
    </submittedName>
</protein>
<dbReference type="Proteomes" id="UP000789595">
    <property type="component" value="Unassembled WGS sequence"/>
</dbReference>